<gene>
    <name evidence="3" type="ORF">NCTC949_00820</name>
    <name evidence="2" type="ORF">UL82_10150</name>
</gene>
<dbReference type="Proteomes" id="UP000033457">
    <property type="component" value="Chromosome"/>
</dbReference>
<dbReference type="OrthoDB" id="4424402at2"/>
<evidence type="ECO:0000313" key="2">
    <source>
        <dbReference type="EMBL" id="AKE42167.1"/>
    </source>
</evidence>
<feature type="coiled-coil region" evidence="1">
    <location>
        <begin position="4"/>
        <end position="38"/>
    </location>
</feature>
<organism evidence="2 4">
    <name type="scientific">Corynebacterium kutscheri</name>
    <dbReference type="NCBI Taxonomy" id="35755"/>
    <lineage>
        <taxon>Bacteria</taxon>
        <taxon>Bacillati</taxon>
        <taxon>Actinomycetota</taxon>
        <taxon>Actinomycetes</taxon>
        <taxon>Mycobacteriales</taxon>
        <taxon>Corynebacteriaceae</taxon>
        <taxon>Corynebacterium</taxon>
    </lineage>
</organism>
<name>A0A0F6R178_9CORY</name>
<reference evidence="2 4" key="1">
    <citation type="journal article" date="2015" name="Genome Announc.">
        <title>Complete Genome Sequence of Corynebacterium kutscheri DSM 20755, a Corynebacterial Type Strain with Remarkably Low G+C Content of Chromosomal DNA.</title>
        <authorList>
            <person name="Ruckert C."/>
            <person name="Albersmeier A."/>
            <person name="Winkler A."/>
            <person name="Tauch A."/>
        </authorList>
    </citation>
    <scope>NUCLEOTIDE SEQUENCE [LARGE SCALE GENOMIC DNA]</scope>
    <source>
        <strain evidence="2 4">DSM 20755</strain>
    </source>
</reference>
<sequence length="209" mass="23674">MGLLKKLRKARRQKKIDVKAAQARARQEVKTAAKLELKRDKLLAQQENRLYKSQAKAAKRQHKYNVKEAKEMQKQLRAGRFNASTILRYATALRTIAPFLLPVIYRLITAGREQVSAQRARKLGISTDQLAQFSGHGGPLKARISGIRSSVAASSLPVGFKRDVEERLTELVIAVDNSEYMTNDQRTRAHRSITKDLDQITQQIQEKLA</sequence>
<evidence type="ECO:0000256" key="1">
    <source>
        <dbReference type="SAM" id="Coils"/>
    </source>
</evidence>
<protein>
    <submittedName>
        <fullName evidence="2">Uncharacterized protein</fullName>
    </submittedName>
</protein>
<evidence type="ECO:0000313" key="4">
    <source>
        <dbReference type="Proteomes" id="UP000033457"/>
    </source>
</evidence>
<keyword evidence="1" id="KW-0175">Coiled coil</keyword>
<dbReference type="KEGG" id="cku:UL82_10150"/>
<dbReference type="Proteomes" id="UP000271380">
    <property type="component" value="Chromosome"/>
</dbReference>
<evidence type="ECO:0000313" key="5">
    <source>
        <dbReference type="Proteomes" id="UP000271380"/>
    </source>
</evidence>
<dbReference type="EMBL" id="CP011312">
    <property type="protein sequence ID" value="AKE42167.1"/>
    <property type="molecule type" value="Genomic_DNA"/>
</dbReference>
<dbReference type="InterPro" id="IPR045522">
    <property type="entry name" value="DUF6474"/>
</dbReference>
<accession>A0A0F6R178</accession>
<proteinExistence type="predicted"/>
<dbReference type="EMBL" id="LR134377">
    <property type="protein sequence ID" value="VEH05842.1"/>
    <property type="molecule type" value="Genomic_DNA"/>
</dbReference>
<keyword evidence="4" id="KW-1185">Reference proteome</keyword>
<evidence type="ECO:0000313" key="3">
    <source>
        <dbReference type="EMBL" id="VEH05842.1"/>
    </source>
</evidence>
<dbReference type="STRING" id="35755.UL82_10150"/>
<dbReference type="RefSeq" id="WP_046440786.1">
    <property type="nucleotide sequence ID" value="NZ_CP011312.1"/>
</dbReference>
<dbReference type="HOGENOM" id="CLU_093777_0_0_11"/>
<dbReference type="Pfam" id="PF20079">
    <property type="entry name" value="DUF6474"/>
    <property type="match status" value="1"/>
</dbReference>
<dbReference type="AlphaFoldDB" id="A0A0F6R178"/>
<reference evidence="3 5" key="2">
    <citation type="submission" date="2018-12" db="EMBL/GenBank/DDBJ databases">
        <authorList>
            <consortium name="Pathogen Informatics"/>
        </authorList>
    </citation>
    <scope>NUCLEOTIDE SEQUENCE [LARGE SCALE GENOMIC DNA]</scope>
    <source>
        <strain evidence="3 5">NCTC949</strain>
    </source>
</reference>